<dbReference type="SMART" id="SM00320">
    <property type="entry name" value="WD40"/>
    <property type="match status" value="11"/>
</dbReference>
<keyword evidence="8" id="KW-1185">Reference proteome</keyword>
<feature type="domain" description="TIR" evidence="6">
    <location>
        <begin position="33"/>
        <end position="161"/>
    </location>
</feature>
<feature type="compositionally biased region" description="Basic and acidic residues" evidence="4">
    <location>
        <begin position="231"/>
        <end position="241"/>
    </location>
</feature>
<keyword evidence="5" id="KW-0812">Transmembrane</keyword>
<dbReference type="InterPro" id="IPR015943">
    <property type="entry name" value="WD40/YVTN_repeat-like_dom_sf"/>
</dbReference>
<dbReference type="PANTHER" id="PTHR44019:SF8">
    <property type="entry name" value="POC1 CENTRIOLAR PROTEIN HOMOLOG"/>
    <property type="match status" value="1"/>
</dbReference>
<dbReference type="EMBL" id="JABRWJ010000013">
    <property type="protein sequence ID" value="NRF71719.1"/>
    <property type="molecule type" value="Genomic_DNA"/>
</dbReference>
<dbReference type="PROSITE" id="PS50104">
    <property type="entry name" value="TIR"/>
    <property type="match status" value="1"/>
</dbReference>
<evidence type="ECO:0000256" key="1">
    <source>
        <dbReference type="ARBA" id="ARBA00022574"/>
    </source>
</evidence>
<dbReference type="InterPro" id="IPR050505">
    <property type="entry name" value="WDR55/POC1"/>
</dbReference>
<keyword evidence="2" id="KW-0677">Repeat</keyword>
<feature type="region of interest" description="Disordered" evidence="4">
    <location>
        <begin position="216"/>
        <end position="241"/>
    </location>
</feature>
<keyword evidence="1 3" id="KW-0853">WD repeat</keyword>
<evidence type="ECO:0000313" key="7">
    <source>
        <dbReference type="EMBL" id="NRF71719.1"/>
    </source>
</evidence>
<dbReference type="Proteomes" id="UP000737171">
    <property type="component" value="Unassembled WGS sequence"/>
</dbReference>
<dbReference type="InterPro" id="IPR035897">
    <property type="entry name" value="Toll_tir_struct_dom_sf"/>
</dbReference>
<dbReference type="Gene3D" id="3.40.50.10140">
    <property type="entry name" value="Toll/interleukin-1 receptor homology (TIR) domain"/>
    <property type="match status" value="1"/>
</dbReference>
<evidence type="ECO:0000313" key="8">
    <source>
        <dbReference type="Proteomes" id="UP000737171"/>
    </source>
</evidence>
<protein>
    <submittedName>
        <fullName evidence="7">TIR domain-containing protein</fullName>
    </submittedName>
</protein>
<sequence>MSESLGASLDRSEEASDPVSRQRSPLVDWGRLFGYDFFISYKRGNAVDGGASAYAQTLARELTAADFRVFLDNVEAPIGLELESTLTRALRRSRALILIATRGAVASKYVQLELETFAGKGRRPVIPINVGGAFSGASPADGGFGALRAREPIWIDVDEDAVASGRPAPATVDNIRRHAHFVKANVRLRWATGIVMLALVALAAYAGLEARRATREATNAEQQRGQAQAAERAERGARKLADEKTEAAKLALENETKALAKAERRRLEAERQRNIAVAGELAARAQILIAQRGTLLPIAGMLAVEASRREPSLDADRAAREALLLLPSKAGVIDCARDGEVLTGRFSADGTALATQTKGKPIRLWETRTGRSLGQVPLAGARKFVWSPDGKRLVTLDDAGKALVWRVGEIASPLTLAERGVNDVAFAASGDYVASVHDDRRTRLWLTDSWTEVGSGWVNAEPMTHVAVHPQAEEVAASNADLSEIMGSPGLPAQSFVSNFQAIWTYSADGKHLAQLVAPQFVANLFEVQSRRQLFHEDRRISVAFSGDGSTIALASPEWDATSYDLRSCRMAGTRYVAAPGGVVAPVAVDGPVGCQRQPTVRHNDSIYRVTLSRDGRLMGTVSKDGTARVWETYRGREVLRIVEADEIPITELAFVGDGSSIAAWGPKGCRSWGSQGHRQALALAHEDAVVGVAFSPDDSRIATISLNGIARLWSGTSGDLLRSHKIQGFKMSWRENPSAPPLLFRPDGRGLLIDGRLAWDFQSGSVDRPPFAEGAVLAVARNWSVVAAREAEKIVVLRDRTGRAISRHAFAAPVVGAAIAPSGCCIAVAEKERGVSVWRLRDWRPLASVQPSHPVVGVAFDPQGLRLLVRGKRGASIYEATSGRQLQRIDAESALTTADFDPSGRYVVLGDADRNAWLWDTELLRRAAALHHDDMVMSAAFSHDGRRVVSGGFRSDRTARVWMWRPEDLVNEICTRRHRDLTRSEWNQYLPGEPYRSTCDLAPRADAKREGKAP</sequence>
<dbReference type="SUPFAM" id="SSF50998">
    <property type="entry name" value="Quinoprotein alcohol dehydrogenase-like"/>
    <property type="match status" value="2"/>
</dbReference>
<keyword evidence="5" id="KW-1133">Transmembrane helix</keyword>
<feature type="transmembrane region" description="Helical" evidence="5">
    <location>
        <begin position="186"/>
        <end position="208"/>
    </location>
</feature>
<organism evidence="7 8">
    <name type="scientific">Pseudaquabacterium terrae</name>
    <dbReference type="NCBI Taxonomy" id="2732868"/>
    <lineage>
        <taxon>Bacteria</taxon>
        <taxon>Pseudomonadati</taxon>
        <taxon>Pseudomonadota</taxon>
        <taxon>Betaproteobacteria</taxon>
        <taxon>Burkholderiales</taxon>
        <taxon>Sphaerotilaceae</taxon>
        <taxon>Pseudaquabacterium</taxon>
    </lineage>
</organism>
<dbReference type="RefSeq" id="WP_173133477.1">
    <property type="nucleotide sequence ID" value="NZ_JABRWJ010000013.1"/>
</dbReference>
<reference evidence="7 8" key="1">
    <citation type="submission" date="2020-05" db="EMBL/GenBank/DDBJ databases">
        <title>Aquincola sp. isolate from soil.</title>
        <authorList>
            <person name="Han J."/>
            <person name="Kim D.-U."/>
        </authorList>
    </citation>
    <scope>NUCLEOTIDE SEQUENCE [LARGE SCALE GENOMIC DNA]</scope>
    <source>
        <strain evidence="7 8">S2</strain>
    </source>
</reference>
<dbReference type="InterPro" id="IPR001680">
    <property type="entry name" value="WD40_rpt"/>
</dbReference>
<accession>A0ABX2ESP3</accession>
<dbReference type="Pfam" id="PF13676">
    <property type="entry name" value="TIR_2"/>
    <property type="match status" value="1"/>
</dbReference>
<feature type="repeat" description="WD" evidence="3">
    <location>
        <begin position="683"/>
        <end position="724"/>
    </location>
</feature>
<keyword evidence="5" id="KW-0472">Membrane</keyword>
<dbReference type="PROSITE" id="PS50294">
    <property type="entry name" value="WD_REPEATS_REGION"/>
    <property type="match status" value="2"/>
</dbReference>
<proteinExistence type="predicted"/>
<dbReference type="PANTHER" id="PTHR44019">
    <property type="entry name" value="WD REPEAT-CONTAINING PROTEIN 55"/>
    <property type="match status" value="1"/>
</dbReference>
<dbReference type="InterPro" id="IPR019775">
    <property type="entry name" value="WD40_repeat_CS"/>
</dbReference>
<comment type="caution">
    <text evidence="7">The sequence shown here is derived from an EMBL/GenBank/DDBJ whole genome shotgun (WGS) entry which is preliminary data.</text>
</comment>
<evidence type="ECO:0000256" key="3">
    <source>
        <dbReference type="PROSITE-ProRule" id="PRU00221"/>
    </source>
</evidence>
<evidence type="ECO:0000256" key="2">
    <source>
        <dbReference type="ARBA" id="ARBA00022737"/>
    </source>
</evidence>
<feature type="repeat" description="WD" evidence="3">
    <location>
        <begin position="600"/>
        <end position="641"/>
    </location>
</feature>
<dbReference type="Gene3D" id="2.130.10.10">
    <property type="entry name" value="YVTN repeat-like/Quinoprotein amine dehydrogenase"/>
    <property type="match status" value="3"/>
</dbReference>
<evidence type="ECO:0000256" key="4">
    <source>
        <dbReference type="SAM" id="MobiDB-lite"/>
    </source>
</evidence>
<evidence type="ECO:0000256" key="5">
    <source>
        <dbReference type="SAM" id="Phobius"/>
    </source>
</evidence>
<dbReference type="Pfam" id="PF00400">
    <property type="entry name" value="WD40"/>
    <property type="match status" value="5"/>
</dbReference>
<gene>
    <name evidence="7" type="ORF">HLB44_32500</name>
</gene>
<feature type="region of interest" description="Disordered" evidence="4">
    <location>
        <begin position="1"/>
        <end position="20"/>
    </location>
</feature>
<evidence type="ECO:0000259" key="6">
    <source>
        <dbReference type="PROSITE" id="PS50104"/>
    </source>
</evidence>
<dbReference type="PROSITE" id="PS00678">
    <property type="entry name" value="WD_REPEATS_1"/>
    <property type="match status" value="1"/>
</dbReference>
<name>A0ABX2ESP3_9BURK</name>
<dbReference type="InterPro" id="IPR000157">
    <property type="entry name" value="TIR_dom"/>
</dbReference>
<dbReference type="InterPro" id="IPR011047">
    <property type="entry name" value="Quinoprotein_ADH-like_sf"/>
</dbReference>
<feature type="compositionally biased region" description="Low complexity" evidence="4">
    <location>
        <begin position="216"/>
        <end position="230"/>
    </location>
</feature>
<dbReference type="SUPFAM" id="SSF52200">
    <property type="entry name" value="Toll/Interleukin receptor TIR domain"/>
    <property type="match status" value="1"/>
</dbReference>
<dbReference type="PROSITE" id="PS50082">
    <property type="entry name" value="WD_REPEATS_2"/>
    <property type="match status" value="2"/>
</dbReference>